<dbReference type="RefSeq" id="WP_140602620.1">
    <property type="nucleotide sequence ID" value="NZ_SAWY01000012.1"/>
</dbReference>
<gene>
    <name evidence="1" type="ORF">EPA86_06510</name>
</gene>
<dbReference type="OrthoDB" id="6225804at2"/>
<dbReference type="AlphaFoldDB" id="A0A502L399"/>
<evidence type="ECO:0000313" key="2">
    <source>
        <dbReference type="Proteomes" id="UP000315303"/>
    </source>
</evidence>
<keyword evidence="2" id="KW-1185">Reference proteome</keyword>
<accession>A0A502L399</accession>
<name>A0A502L399_9GAMM</name>
<reference evidence="1 2" key="1">
    <citation type="submission" date="2019-01" db="EMBL/GenBank/DDBJ databases">
        <title>Litorilituus lipolytica sp. nov., isolated from intertidal sand of the Yellow Sea in China.</title>
        <authorList>
            <person name="Liu A."/>
        </authorList>
    </citation>
    <scope>NUCLEOTIDE SEQUENCE [LARGE SCALE GENOMIC DNA]</scope>
    <source>
        <strain evidence="1 2">RZ04</strain>
    </source>
</reference>
<dbReference type="EMBL" id="SAWY01000012">
    <property type="protein sequence ID" value="TPH16513.1"/>
    <property type="molecule type" value="Genomic_DNA"/>
</dbReference>
<protein>
    <submittedName>
        <fullName evidence="1">Uncharacterized protein</fullName>
    </submittedName>
</protein>
<dbReference type="Proteomes" id="UP000315303">
    <property type="component" value="Unassembled WGS sequence"/>
</dbReference>
<proteinExistence type="predicted"/>
<organism evidence="1 2">
    <name type="scientific">Litorilituus lipolyticus</name>
    <dbReference type="NCBI Taxonomy" id="2491017"/>
    <lineage>
        <taxon>Bacteria</taxon>
        <taxon>Pseudomonadati</taxon>
        <taxon>Pseudomonadota</taxon>
        <taxon>Gammaproteobacteria</taxon>
        <taxon>Alteromonadales</taxon>
        <taxon>Colwelliaceae</taxon>
        <taxon>Litorilituus</taxon>
    </lineage>
</organism>
<comment type="caution">
    <text evidence="1">The sequence shown here is derived from an EMBL/GenBank/DDBJ whole genome shotgun (WGS) entry which is preliminary data.</text>
</comment>
<sequence length="267" mass="30579">MLIEKRIGLFFMFCGLSVLSVNSYADGLTDLNQALKQLNGNSPIKATLETSYSQKRGRKKEIKVTSGFAQVNLMDAPSGLQVTYSNETLIKLEHERNEKETNEEVNTPTLNAINDIEATELSSMLSAASNLKRSLIKAKFVNEENILFEGKKARILHFDLPLEAIITNKEVRGYVNDFNGKYNITIDDDGVPLQSELSFDGKGSIYLFFKLSINQSRKYYYRVVDDRLVNFRQEFERKQKSTWDKRDSSGYKVLRLEDDIETLAYEH</sequence>
<evidence type="ECO:0000313" key="1">
    <source>
        <dbReference type="EMBL" id="TPH16513.1"/>
    </source>
</evidence>